<evidence type="ECO:0000313" key="7">
    <source>
        <dbReference type="EMBL" id="ARN73050.1"/>
    </source>
</evidence>
<sequence>MLNKGLAQYQQVNTGSGVEDASPHRLIQMLMEGMLQRLAEAKGAIQRNSASEKGEAIGKAVTIVAGLRNSLNKEVGGEMADNLDDLYDYMQRRLLEANIGSSEDIVDEVMALMRTIKSGWDGIAEEVA</sequence>
<accession>A0A1X9N4J5</accession>
<dbReference type="AlphaFoldDB" id="A0A1X9N4J5"/>
<dbReference type="GO" id="GO:0005829">
    <property type="term" value="C:cytosol"/>
    <property type="evidence" value="ECO:0007669"/>
    <property type="project" value="UniProtKB-SubCell"/>
</dbReference>
<dbReference type="KEGG" id="osg:BST96_02355"/>
<dbReference type="Pfam" id="PF02561">
    <property type="entry name" value="FliS"/>
    <property type="match status" value="1"/>
</dbReference>
<dbReference type="InterPro" id="IPR003713">
    <property type="entry name" value="FliS"/>
</dbReference>
<name>A0A1X9N4J5_9GAMM</name>
<evidence type="ECO:0000256" key="2">
    <source>
        <dbReference type="ARBA" id="ARBA00008787"/>
    </source>
</evidence>
<dbReference type="PANTHER" id="PTHR34773:SF1">
    <property type="entry name" value="FLAGELLAR SECRETION CHAPERONE FLIS"/>
    <property type="match status" value="1"/>
</dbReference>
<keyword evidence="5" id="KW-0143">Chaperone</keyword>
<dbReference type="STRING" id="716816.BST96_02355"/>
<reference evidence="7 8" key="1">
    <citation type="submission" date="2016-11" db="EMBL/GenBank/DDBJ databases">
        <title>Trade-off between light-utilization and light-protection in marine flavobacteria.</title>
        <authorList>
            <person name="Kumagai Y."/>
        </authorList>
    </citation>
    <scope>NUCLEOTIDE SEQUENCE [LARGE SCALE GENOMIC DNA]</scope>
    <source>
        <strain evidence="7 8">NBRC 107125</strain>
    </source>
</reference>
<comment type="similarity">
    <text evidence="2 6">Belongs to the FliS family.</text>
</comment>
<protein>
    <recommendedName>
        <fullName evidence="6">Flagellar secretion chaperone FliS</fullName>
    </recommendedName>
</protein>
<keyword evidence="7" id="KW-0282">Flagellum</keyword>
<proteinExistence type="inferred from homology"/>
<evidence type="ECO:0000313" key="8">
    <source>
        <dbReference type="Proteomes" id="UP000193450"/>
    </source>
</evidence>
<dbReference type="RefSeq" id="WP_085757143.1">
    <property type="nucleotide sequence ID" value="NZ_CP019343.1"/>
</dbReference>
<organism evidence="7 8">
    <name type="scientific">Oceanicoccus sagamiensis</name>
    <dbReference type="NCBI Taxonomy" id="716816"/>
    <lineage>
        <taxon>Bacteria</taxon>
        <taxon>Pseudomonadati</taxon>
        <taxon>Pseudomonadota</taxon>
        <taxon>Gammaproteobacteria</taxon>
        <taxon>Cellvibrionales</taxon>
        <taxon>Spongiibacteraceae</taxon>
        <taxon>Oceanicoccus</taxon>
    </lineage>
</organism>
<comment type="subcellular location">
    <subcellularLocation>
        <location evidence="1 6">Cytoplasm</location>
        <location evidence="1 6">Cytosol</location>
    </subcellularLocation>
</comment>
<gene>
    <name evidence="7" type="ORF">BST96_02355</name>
</gene>
<keyword evidence="3 6" id="KW-0963">Cytoplasm</keyword>
<evidence type="ECO:0000256" key="6">
    <source>
        <dbReference type="PIRNR" id="PIRNR039090"/>
    </source>
</evidence>
<dbReference type="OrthoDB" id="9792010at2"/>
<dbReference type="NCBIfam" id="TIGR00208">
    <property type="entry name" value="fliS"/>
    <property type="match status" value="1"/>
</dbReference>
<dbReference type="GO" id="GO:0071973">
    <property type="term" value="P:bacterial-type flagellum-dependent cell motility"/>
    <property type="evidence" value="ECO:0007669"/>
    <property type="project" value="TreeGrafter"/>
</dbReference>
<keyword evidence="7" id="KW-0969">Cilium</keyword>
<evidence type="ECO:0000256" key="5">
    <source>
        <dbReference type="ARBA" id="ARBA00023186"/>
    </source>
</evidence>
<dbReference type="Gene3D" id="1.20.120.340">
    <property type="entry name" value="Flagellar protein FliS"/>
    <property type="match status" value="1"/>
</dbReference>
<dbReference type="Proteomes" id="UP000193450">
    <property type="component" value="Chromosome"/>
</dbReference>
<keyword evidence="8" id="KW-1185">Reference proteome</keyword>
<dbReference type="EMBL" id="CP019343">
    <property type="protein sequence ID" value="ARN73050.1"/>
    <property type="molecule type" value="Genomic_DNA"/>
</dbReference>
<dbReference type="SUPFAM" id="SSF101116">
    <property type="entry name" value="Flagellar export chaperone FliS"/>
    <property type="match status" value="1"/>
</dbReference>
<keyword evidence="4 6" id="KW-1005">Bacterial flagellum biogenesis</keyword>
<dbReference type="InterPro" id="IPR036584">
    <property type="entry name" value="FliS_sf"/>
</dbReference>
<evidence type="ECO:0000256" key="4">
    <source>
        <dbReference type="ARBA" id="ARBA00022795"/>
    </source>
</evidence>
<evidence type="ECO:0000256" key="3">
    <source>
        <dbReference type="ARBA" id="ARBA00022490"/>
    </source>
</evidence>
<dbReference type="GO" id="GO:0044780">
    <property type="term" value="P:bacterial-type flagellum assembly"/>
    <property type="evidence" value="ECO:0007669"/>
    <property type="project" value="InterPro"/>
</dbReference>
<dbReference type="CDD" id="cd16098">
    <property type="entry name" value="FliS"/>
    <property type="match status" value="1"/>
</dbReference>
<dbReference type="PIRSF" id="PIRSF039090">
    <property type="entry name" value="Flis"/>
    <property type="match status" value="1"/>
</dbReference>
<dbReference type="PANTHER" id="PTHR34773">
    <property type="entry name" value="FLAGELLAR SECRETION CHAPERONE FLIS"/>
    <property type="match status" value="1"/>
</dbReference>
<evidence type="ECO:0000256" key="1">
    <source>
        <dbReference type="ARBA" id="ARBA00004514"/>
    </source>
</evidence>
<keyword evidence="7" id="KW-0966">Cell projection</keyword>